<feature type="transmembrane region" description="Helical" evidence="8">
    <location>
        <begin position="233"/>
        <end position="251"/>
    </location>
</feature>
<protein>
    <submittedName>
        <fullName evidence="9">MraY family glycosyltransferase</fullName>
        <ecNumber evidence="9">2.7.8.-</ecNumber>
    </submittedName>
</protein>
<dbReference type="InterPro" id="IPR000715">
    <property type="entry name" value="Glycosyl_transferase_4"/>
</dbReference>
<keyword evidence="7" id="KW-0460">Magnesium</keyword>
<dbReference type="AlphaFoldDB" id="A0AA43RIX8"/>
<proteinExistence type="predicted"/>
<feature type="transmembrane region" description="Helical" evidence="8">
    <location>
        <begin position="333"/>
        <end position="351"/>
    </location>
</feature>
<feature type="transmembrane region" description="Helical" evidence="8">
    <location>
        <begin position="152"/>
        <end position="173"/>
    </location>
</feature>
<keyword evidence="3 9" id="KW-0808">Transferase</keyword>
<dbReference type="PANTHER" id="PTHR22926:SF3">
    <property type="entry name" value="UNDECAPRENYL-PHOSPHATE ALPHA-N-ACETYLGLUCOSAMINYL 1-PHOSPHATE TRANSFERASE"/>
    <property type="match status" value="1"/>
</dbReference>
<dbReference type="EMBL" id="JAUMVS010000088">
    <property type="protein sequence ID" value="MDO4842078.1"/>
    <property type="molecule type" value="Genomic_DNA"/>
</dbReference>
<keyword evidence="4 8" id="KW-0812">Transmembrane</keyword>
<dbReference type="Pfam" id="PF00953">
    <property type="entry name" value="Glycos_transf_4"/>
    <property type="match status" value="1"/>
</dbReference>
<comment type="cofactor">
    <cofactor evidence="7">
        <name>Mg(2+)</name>
        <dbReference type="ChEBI" id="CHEBI:18420"/>
    </cofactor>
</comment>
<dbReference type="PROSITE" id="PS01348">
    <property type="entry name" value="MRAY_2"/>
    <property type="match status" value="1"/>
</dbReference>
<evidence type="ECO:0000256" key="8">
    <source>
        <dbReference type="SAM" id="Phobius"/>
    </source>
</evidence>
<keyword evidence="10" id="KW-1185">Reference proteome</keyword>
<feature type="transmembrane region" description="Helical" evidence="8">
    <location>
        <begin position="120"/>
        <end position="140"/>
    </location>
</feature>
<organism evidence="9 10">
    <name type="scientific">Phoenicibacter congonensis</name>
    <dbReference type="NCBI Taxonomy" id="1944646"/>
    <lineage>
        <taxon>Bacteria</taxon>
        <taxon>Bacillati</taxon>
        <taxon>Actinomycetota</taxon>
        <taxon>Coriobacteriia</taxon>
        <taxon>Eggerthellales</taxon>
        <taxon>Eggerthellaceae</taxon>
        <taxon>Phoenicibacter</taxon>
    </lineage>
</organism>
<feature type="binding site" evidence="7">
    <location>
        <position position="172"/>
    </location>
    <ligand>
        <name>Mg(2+)</name>
        <dbReference type="ChEBI" id="CHEBI:18420"/>
    </ligand>
</feature>
<accession>A0AA43RIX8</accession>
<feature type="transmembrane region" description="Helical" evidence="8">
    <location>
        <begin position="180"/>
        <end position="198"/>
    </location>
</feature>
<keyword evidence="2" id="KW-1003">Cell membrane</keyword>
<dbReference type="Proteomes" id="UP001168575">
    <property type="component" value="Unassembled WGS sequence"/>
</dbReference>
<dbReference type="GO" id="GO:0016780">
    <property type="term" value="F:phosphotransferase activity, for other substituted phosphate groups"/>
    <property type="evidence" value="ECO:0007669"/>
    <property type="project" value="InterPro"/>
</dbReference>
<keyword evidence="7" id="KW-0479">Metal-binding</keyword>
<dbReference type="GO" id="GO:0046872">
    <property type="term" value="F:metal ion binding"/>
    <property type="evidence" value="ECO:0007669"/>
    <property type="project" value="UniProtKB-KW"/>
</dbReference>
<comment type="caution">
    <text evidence="9">The sequence shown here is derived from an EMBL/GenBank/DDBJ whole genome shotgun (WGS) entry which is preliminary data.</text>
</comment>
<sequence length="382" mass="41393">MTIASYIEIFVLFAIALITTIALTPFAKKIAVAFDAIDYPDARRVNKEPIPRMGGIAIFGGIVVAFIILEIGVNFFGWFGYRAAMMSKGINIPVVALGVVCMFATGLVDDIVGLKPKVKFLMQIVAATIVCAGGIQFAFIQNPFVPGGLIQFGIFAWPITIFYLVAFANIINLIDGLDGLASGICIITALTIGIYSALANIVEAIVLPFILVGTCLGFLKYNHHPAKIFMGDSGSLTLGLFLGIVSLLAIARTAFVFSLLVPIMAAGVPITDTLVAIIRRKKAHQPVGQADKGHIHHRLLQAGFSQTKTVAIMWIWSAVLSICGLAFAELEGIAKLLSLFIAAIITGYAIYKLRLLEPVLQHYYNPRKRRKKVSDDQKTKHD</sequence>
<dbReference type="PANTHER" id="PTHR22926">
    <property type="entry name" value="PHOSPHO-N-ACETYLMURAMOYL-PENTAPEPTIDE-TRANSFERASE"/>
    <property type="match status" value="1"/>
</dbReference>
<feature type="transmembrane region" description="Helical" evidence="8">
    <location>
        <begin position="90"/>
        <end position="108"/>
    </location>
</feature>
<reference evidence="9" key="1">
    <citation type="submission" date="2023-07" db="EMBL/GenBank/DDBJ databases">
        <title>Between Cages and Wild: Unraveling the Impact of Captivity on Animal Microbiomes and Antimicrobial Resistance.</title>
        <authorList>
            <person name="Schmartz G.P."/>
            <person name="Rehner J."/>
            <person name="Schuff M.J."/>
            <person name="Becker S.L."/>
            <person name="Kravczyk M."/>
            <person name="Gurevich A."/>
            <person name="Francke R."/>
            <person name="Mueller R."/>
            <person name="Keller V."/>
            <person name="Keller A."/>
        </authorList>
    </citation>
    <scope>NUCLEOTIDE SEQUENCE</scope>
    <source>
        <strain evidence="9">S12M_St_49</strain>
    </source>
</reference>
<dbReference type="GO" id="GO:0071555">
    <property type="term" value="P:cell wall organization"/>
    <property type="evidence" value="ECO:0007669"/>
    <property type="project" value="TreeGrafter"/>
</dbReference>
<dbReference type="GO" id="GO:0005886">
    <property type="term" value="C:plasma membrane"/>
    <property type="evidence" value="ECO:0007669"/>
    <property type="project" value="UniProtKB-SubCell"/>
</dbReference>
<feature type="transmembrane region" description="Helical" evidence="8">
    <location>
        <begin position="257"/>
        <end position="278"/>
    </location>
</feature>
<evidence type="ECO:0000256" key="4">
    <source>
        <dbReference type="ARBA" id="ARBA00022692"/>
    </source>
</evidence>
<evidence type="ECO:0000256" key="5">
    <source>
        <dbReference type="ARBA" id="ARBA00022989"/>
    </source>
</evidence>
<dbReference type="GO" id="GO:0009103">
    <property type="term" value="P:lipopolysaccharide biosynthetic process"/>
    <property type="evidence" value="ECO:0007669"/>
    <property type="project" value="TreeGrafter"/>
</dbReference>
<feature type="transmembrane region" description="Helical" evidence="8">
    <location>
        <begin position="53"/>
        <end position="78"/>
    </location>
</feature>
<comment type="subcellular location">
    <subcellularLocation>
        <location evidence="1">Cell membrane</location>
        <topology evidence="1">Multi-pass membrane protein</topology>
    </subcellularLocation>
</comment>
<dbReference type="InterPro" id="IPR018480">
    <property type="entry name" value="PNAcMuramoyl-5peptid_Trfase_CS"/>
</dbReference>
<evidence type="ECO:0000256" key="6">
    <source>
        <dbReference type="ARBA" id="ARBA00023136"/>
    </source>
</evidence>
<evidence type="ECO:0000256" key="7">
    <source>
        <dbReference type="PIRSR" id="PIRSR600715-1"/>
    </source>
</evidence>
<evidence type="ECO:0000256" key="2">
    <source>
        <dbReference type="ARBA" id="ARBA00022475"/>
    </source>
</evidence>
<dbReference type="EC" id="2.7.8.-" evidence="9"/>
<evidence type="ECO:0000256" key="3">
    <source>
        <dbReference type="ARBA" id="ARBA00022679"/>
    </source>
</evidence>
<dbReference type="CDD" id="cd06853">
    <property type="entry name" value="GT_WecA_like"/>
    <property type="match status" value="1"/>
</dbReference>
<evidence type="ECO:0000313" key="9">
    <source>
        <dbReference type="EMBL" id="MDO4842078.1"/>
    </source>
</evidence>
<name>A0AA43RIX8_9ACTN</name>
<dbReference type="GO" id="GO:0044038">
    <property type="term" value="P:cell wall macromolecule biosynthetic process"/>
    <property type="evidence" value="ECO:0007669"/>
    <property type="project" value="TreeGrafter"/>
</dbReference>
<feature type="transmembrane region" description="Helical" evidence="8">
    <location>
        <begin position="6"/>
        <end position="27"/>
    </location>
</feature>
<feature type="binding site" evidence="7">
    <location>
        <position position="232"/>
    </location>
    <ligand>
        <name>Mg(2+)</name>
        <dbReference type="ChEBI" id="CHEBI:18420"/>
    </ligand>
</feature>
<keyword evidence="5 8" id="KW-1133">Transmembrane helix</keyword>
<keyword evidence="6 8" id="KW-0472">Membrane</keyword>
<feature type="transmembrane region" description="Helical" evidence="8">
    <location>
        <begin position="204"/>
        <end position="221"/>
    </location>
</feature>
<gene>
    <name evidence="9" type="ORF">Q3982_05320</name>
</gene>
<evidence type="ECO:0000256" key="1">
    <source>
        <dbReference type="ARBA" id="ARBA00004651"/>
    </source>
</evidence>
<evidence type="ECO:0000313" key="10">
    <source>
        <dbReference type="Proteomes" id="UP001168575"/>
    </source>
</evidence>
<feature type="transmembrane region" description="Helical" evidence="8">
    <location>
        <begin position="309"/>
        <end position="327"/>
    </location>
</feature>